<keyword evidence="7" id="KW-0057">Aromatic amino acid biosynthesis</keyword>
<keyword evidence="8" id="KW-0456">Lyase</keyword>
<organism evidence="10">
    <name type="scientific">marine sediment metagenome</name>
    <dbReference type="NCBI Taxonomy" id="412755"/>
    <lineage>
        <taxon>unclassified sequences</taxon>
        <taxon>metagenomes</taxon>
        <taxon>ecological metagenomes</taxon>
    </lineage>
</organism>
<dbReference type="InterPro" id="IPR002028">
    <property type="entry name" value="Trp_synthase_suA"/>
</dbReference>
<dbReference type="EC" id="4.2.1.20" evidence="4"/>
<evidence type="ECO:0000256" key="6">
    <source>
        <dbReference type="ARBA" id="ARBA00022822"/>
    </source>
</evidence>
<dbReference type="PANTHER" id="PTHR43406">
    <property type="entry name" value="TRYPTOPHAN SYNTHASE, ALPHA CHAIN"/>
    <property type="match status" value="1"/>
</dbReference>
<keyword evidence="5" id="KW-0028">Amino-acid biosynthesis</keyword>
<evidence type="ECO:0000256" key="9">
    <source>
        <dbReference type="ARBA" id="ARBA00049047"/>
    </source>
</evidence>
<dbReference type="InterPro" id="IPR011060">
    <property type="entry name" value="RibuloseP-bd_barrel"/>
</dbReference>
<dbReference type="GO" id="GO:0004834">
    <property type="term" value="F:tryptophan synthase activity"/>
    <property type="evidence" value="ECO:0007669"/>
    <property type="project" value="UniProtKB-EC"/>
</dbReference>
<comment type="caution">
    <text evidence="10">The sequence shown here is derived from an EMBL/GenBank/DDBJ whole genome shotgun (WGS) entry which is preliminary data.</text>
</comment>
<evidence type="ECO:0000256" key="3">
    <source>
        <dbReference type="ARBA" id="ARBA00011270"/>
    </source>
</evidence>
<gene>
    <name evidence="10" type="ORF">LCGC14_0012460</name>
</gene>
<comment type="function">
    <text evidence="1">The alpha subunit is responsible for the aldol cleavage of indoleglycerol phosphate to indole and glyceraldehyde 3-phosphate.</text>
</comment>
<dbReference type="HAMAP" id="MF_00131">
    <property type="entry name" value="Trp_synth_alpha"/>
    <property type="match status" value="1"/>
</dbReference>
<evidence type="ECO:0000256" key="1">
    <source>
        <dbReference type="ARBA" id="ARBA00003365"/>
    </source>
</evidence>
<dbReference type="CDD" id="cd04724">
    <property type="entry name" value="Tryptophan_synthase_alpha"/>
    <property type="match status" value="1"/>
</dbReference>
<evidence type="ECO:0000256" key="7">
    <source>
        <dbReference type="ARBA" id="ARBA00023141"/>
    </source>
</evidence>
<dbReference type="UniPathway" id="UPA00035">
    <property type="reaction ID" value="UER00044"/>
</dbReference>
<comment type="catalytic activity">
    <reaction evidence="9">
        <text>(1S,2R)-1-C-(indol-3-yl)glycerol 3-phosphate + L-serine = D-glyceraldehyde 3-phosphate + L-tryptophan + H2O</text>
        <dbReference type="Rhea" id="RHEA:10532"/>
        <dbReference type="ChEBI" id="CHEBI:15377"/>
        <dbReference type="ChEBI" id="CHEBI:33384"/>
        <dbReference type="ChEBI" id="CHEBI:57912"/>
        <dbReference type="ChEBI" id="CHEBI:58866"/>
        <dbReference type="ChEBI" id="CHEBI:59776"/>
        <dbReference type="EC" id="4.2.1.20"/>
    </reaction>
</comment>
<dbReference type="AlphaFoldDB" id="A0A0F9W5Z7"/>
<accession>A0A0F9W5Z7</accession>
<dbReference type="NCBIfam" id="TIGR00262">
    <property type="entry name" value="trpA"/>
    <property type="match status" value="1"/>
</dbReference>
<evidence type="ECO:0000256" key="4">
    <source>
        <dbReference type="ARBA" id="ARBA00012043"/>
    </source>
</evidence>
<evidence type="ECO:0000256" key="2">
    <source>
        <dbReference type="ARBA" id="ARBA00004733"/>
    </source>
</evidence>
<protein>
    <recommendedName>
        <fullName evidence="4">tryptophan synthase</fullName>
        <ecNumber evidence="4">4.2.1.20</ecNumber>
    </recommendedName>
</protein>
<dbReference type="Pfam" id="PF00290">
    <property type="entry name" value="Trp_syntA"/>
    <property type="match status" value="1"/>
</dbReference>
<dbReference type="PANTHER" id="PTHR43406:SF1">
    <property type="entry name" value="TRYPTOPHAN SYNTHASE ALPHA CHAIN, CHLOROPLASTIC"/>
    <property type="match status" value="1"/>
</dbReference>
<dbReference type="Gene3D" id="3.20.20.70">
    <property type="entry name" value="Aldolase class I"/>
    <property type="match status" value="1"/>
</dbReference>
<reference evidence="10" key="1">
    <citation type="journal article" date="2015" name="Nature">
        <title>Complex archaea that bridge the gap between prokaryotes and eukaryotes.</title>
        <authorList>
            <person name="Spang A."/>
            <person name="Saw J.H."/>
            <person name="Jorgensen S.L."/>
            <person name="Zaremba-Niedzwiedzka K."/>
            <person name="Martijn J."/>
            <person name="Lind A.E."/>
            <person name="van Eijk R."/>
            <person name="Schleper C."/>
            <person name="Guy L."/>
            <person name="Ettema T.J."/>
        </authorList>
    </citation>
    <scope>NUCLEOTIDE SEQUENCE</scope>
</reference>
<comment type="pathway">
    <text evidence="2">Amino-acid biosynthesis; L-tryptophan biosynthesis; L-tryptophan from chorismate: step 5/5.</text>
</comment>
<dbReference type="FunFam" id="3.20.20.70:FF:000037">
    <property type="entry name" value="Tryptophan synthase alpha chain"/>
    <property type="match status" value="1"/>
</dbReference>
<comment type="subunit">
    <text evidence="3">Tetramer of two alpha and two beta chains.</text>
</comment>
<name>A0A0F9W5Z7_9ZZZZ</name>
<evidence type="ECO:0000256" key="5">
    <source>
        <dbReference type="ARBA" id="ARBA00022605"/>
    </source>
</evidence>
<sequence>MSRIDSCIAAAKAAGRKALIPYIVAGDPDGDTTVSLMHQLVQDGADIIELGMPFSDPSSDGAIIQLGAERALRNGAGLDTVFSVVRQFREQDNNTPVVLMGYLNPVETMGYQAFVEQSAKAGVDGLLLVDLPVSEAESLLALTRPRDMNVIFLVAPTTTDKRIASICEHSSGYIYYVSLKGVTGAALSDTGEIAQRVAGLRSATDLPIMVGFGIKDTASALAMAAVSDGVIVGSALVQKIGELSETAARDAGLIADSTALIASIRQALDSESA</sequence>
<proteinExistence type="inferred from homology"/>
<dbReference type="SUPFAM" id="SSF51366">
    <property type="entry name" value="Ribulose-phoshate binding barrel"/>
    <property type="match status" value="1"/>
</dbReference>
<dbReference type="GO" id="GO:0005829">
    <property type="term" value="C:cytosol"/>
    <property type="evidence" value="ECO:0007669"/>
    <property type="project" value="TreeGrafter"/>
</dbReference>
<keyword evidence="6" id="KW-0822">Tryptophan biosynthesis</keyword>
<dbReference type="InterPro" id="IPR013785">
    <property type="entry name" value="Aldolase_TIM"/>
</dbReference>
<evidence type="ECO:0000256" key="8">
    <source>
        <dbReference type="ARBA" id="ARBA00023239"/>
    </source>
</evidence>
<evidence type="ECO:0000313" key="10">
    <source>
        <dbReference type="EMBL" id="KKO11745.1"/>
    </source>
</evidence>
<dbReference type="EMBL" id="LAZR01000002">
    <property type="protein sequence ID" value="KKO11745.1"/>
    <property type="molecule type" value="Genomic_DNA"/>
</dbReference>